<reference evidence="3" key="1">
    <citation type="submission" date="2021-01" db="EMBL/GenBank/DDBJ databases">
        <title>Genome seq and assembly of Tabrizicola sp. KVB23.</title>
        <authorList>
            <person name="Chhetri G."/>
        </authorList>
    </citation>
    <scope>NUCLEOTIDE SEQUENCE</scope>
    <source>
        <strain evidence="3">KVB23</strain>
    </source>
</reference>
<dbReference type="EMBL" id="JAESVP010000001">
    <property type="protein sequence ID" value="MBL4926693.1"/>
    <property type="molecule type" value="Genomic_DNA"/>
</dbReference>
<organism evidence="3 4">
    <name type="scientific">Fuscibacter oryzae</name>
    <dbReference type="NCBI Taxonomy" id="2803939"/>
    <lineage>
        <taxon>Bacteria</taxon>
        <taxon>Pseudomonadati</taxon>
        <taxon>Pseudomonadota</taxon>
        <taxon>Alphaproteobacteria</taxon>
        <taxon>Rhodobacterales</taxon>
        <taxon>Paracoccaceae</taxon>
        <taxon>Fuscibacter</taxon>
    </lineage>
</organism>
<dbReference type="Gene3D" id="3.40.50.850">
    <property type="entry name" value="Isochorismatase-like"/>
    <property type="match status" value="1"/>
</dbReference>
<dbReference type="InterPro" id="IPR050272">
    <property type="entry name" value="Isochorismatase-like_hydrls"/>
</dbReference>
<sequence>MAALVVIDVQRAFVARRDRGNPWANPGAEVAIAALLAAFRKRRLPVIHVHHHGTDPEDDFHRDAPGAQVMVCAAPAPGEAVVIKQGSSAFIGTDLAERLAGLGNPPLVIAGGAANYCVNSSARMAGNLGYQVTVASDALINFGQRLGDGRVMPAADVLALTLADLDGEFGRVETSGNIIARL</sequence>
<protein>
    <submittedName>
        <fullName evidence="3">Isochorismatase family protein</fullName>
    </submittedName>
</protein>
<dbReference type="InterPro" id="IPR000868">
    <property type="entry name" value="Isochorismatase-like_dom"/>
</dbReference>
<dbReference type="Proteomes" id="UP000619033">
    <property type="component" value="Unassembled WGS sequence"/>
</dbReference>
<name>A0A8J7MQY3_9RHOB</name>
<feature type="domain" description="Isochorismatase-like" evidence="2">
    <location>
        <begin position="2"/>
        <end position="139"/>
    </location>
</feature>
<evidence type="ECO:0000256" key="1">
    <source>
        <dbReference type="ARBA" id="ARBA00022801"/>
    </source>
</evidence>
<dbReference type="Pfam" id="PF00857">
    <property type="entry name" value="Isochorismatase"/>
    <property type="match status" value="1"/>
</dbReference>
<keyword evidence="1" id="KW-0378">Hydrolase</keyword>
<gene>
    <name evidence="3" type="ORF">JI744_01115</name>
</gene>
<evidence type="ECO:0000313" key="4">
    <source>
        <dbReference type="Proteomes" id="UP000619033"/>
    </source>
</evidence>
<dbReference type="AlphaFoldDB" id="A0A8J7MQY3"/>
<dbReference type="PANTHER" id="PTHR43540:SF1">
    <property type="entry name" value="ISOCHORISMATASE HYDROLASE"/>
    <property type="match status" value="1"/>
</dbReference>
<keyword evidence="4" id="KW-1185">Reference proteome</keyword>
<dbReference type="InterPro" id="IPR036380">
    <property type="entry name" value="Isochorismatase-like_sf"/>
</dbReference>
<dbReference type="GO" id="GO:0016787">
    <property type="term" value="F:hydrolase activity"/>
    <property type="evidence" value="ECO:0007669"/>
    <property type="project" value="UniProtKB-KW"/>
</dbReference>
<evidence type="ECO:0000313" key="3">
    <source>
        <dbReference type="EMBL" id="MBL4926693.1"/>
    </source>
</evidence>
<proteinExistence type="predicted"/>
<dbReference type="PANTHER" id="PTHR43540">
    <property type="entry name" value="PEROXYUREIDOACRYLATE/UREIDOACRYLATE AMIDOHYDROLASE-RELATED"/>
    <property type="match status" value="1"/>
</dbReference>
<accession>A0A8J7MQY3</accession>
<dbReference type="SUPFAM" id="SSF52499">
    <property type="entry name" value="Isochorismatase-like hydrolases"/>
    <property type="match status" value="1"/>
</dbReference>
<evidence type="ECO:0000259" key="2">
    <source>
        <dbReference type="Pfam" id="PF00857"/>
    </source>
</evidence>
<comment type="caution">
    <text evidence="3">The sequence shown here is derived from an EMBL/GenBank/DDBJ whole genome shotgun (WGS) entry which is preliminary data.</text>
</comment>
<dbReference type="RefSeq" id="WP_202657477.1">
    <property type="nucleotide sequence ID" value="NZ_JAESVP010000001.1"/>
</dbReference>